<feature type="region of interest" description="Disordered" evidence="1">
    <location>
        <begin position="1"/>
        <end position="20"/>
    </location>
</feature>
<evidence type="ECO:0000313" key="3">
    <source>
        <dbReference type="Proteomes" id="UP001283361"/>
    </source>
</evidence>
<feature type="region of interest" description="Disordered" evidence="1">
    <location>
        <begin position="62"/>
        <end position="86"/>
    </location>
</feature>
<comment type="caution">
    <text evidence="2">The sequence shown here is derived from an EMBL/GenBank/DDBJ whole genome shotgun (WGS) entry which is preliminary data.</text>
</comment>
<gene>
    <name evidence="2" type="ORF">RRG08_034811</name>
</gene>
<dbReference type="Proteomes" id="UP001283361">
    <property type="component" value="Unassembled WGS sequence"/>
</dbReference>
<sequence length="86" mass="9529">MSQTLWRSLAQPTPTSTPGTQVAVKIVHVERSKKHPELVKLSGFPLKLRRFEIVEANQCHPRAGAMTKSTDNKAAHSTSTSDSRMM</sequence>
<reference evidence="2" key="1">
    <citation type="journal article" date="2023" name="G3 (Bethesda)">
        <title>A reference genome for the long-term kleptoplast-retaining sea slug Elysia crispata morphotype clarki.</title>
        <authorList>
            <person name="Eastman K.E."/>
            <person name="Pendleton A.L."/>
            <person name="Shaikh M.A."/>
            <person name="Suttiyut T."/>
            <person name="Ogas R."/>
            <person name="Tomko P."/>
            <person name="Gavelis G."/>
            <person name="Widhalm J.R."/>
            <person name="Wisecaver J.H."/>
        </authorList>
    </citation>
    <scope>NUCLEOTIDE SEQUENCE</scope>
    <source>
        <strain evidence="2">ECLA1</strain>
    </source>
</reference>
<protein>
    <submittedName>
        <fullName evidence="2">Uncharacterized protein</fullName>
    </submittedName>
</protein>
<name>A0AAE1E185_9GAST</name>
<dbReference type="AlphaFoldDB" id="A0AAE1E185"/>
<organism evidence="2 3">
    <name type="scientific">Elysia crispata</name>
    <name type="common">lettuce slug</name>
    <dbReference type="NCBI Taxonomy" id="231223"/>
    <lineage>
        <taxon>Eukaryota</taxon>
        <taxon>Metazoa</taxon>
        <taxon>Spiralia</taxon>
        <taxon>Lophotrochozoa</taxon>
        <taxon>Mollusca</taxon>
        <taxon>Gastropoda</taxon>
        <taxon>Heterobranchia</taxon>
        <taxon>Euthyneura</taxon>
        <taxon>Panpulmonata</taxon>
        <taxon>Sacoglossa</taxon>
        <taxon>Placobranchoidea</taxon>
        <taxon>Plakobranchidae</taxon>
        <taxon>Elysia</taxon>
    </lineage>
</organism>
<dbReference type="EMBL" id="JAWDGP010001550">
    <property type="protein sequence ID" value="KAK3790247.1"/>
    <property type="molecule type" value="Genomic_DNA"/>
</dbReference>
<evidence type="ECO:0000256" key="1">
    <source>
        <dbReference type="SAM" id="MobiDB-lite"/>
    </source>
</evidence>
<proteinExistence type="predicted"/>
<accession>A0AAE1E185</accession>
<feature type="compositionally biased region" description="Polar residues" evidence="1">
    <location>
        <begin position="75"/>
        <end position="86"/>
    </location>
</feature>
<keyword evidence="3" id="KW-1185">Reference proteome</keyword>
<evidence type="ECO:0000313" key="2">
    <source>
        <dbReference type="EMBL" id="KAK3790247.1"/>
    </source>
</evidence>